<keyword evidence="3" id="KW-1185">Reference proteome</keyword>
<feature type="signal peptide" evidence="1">
    <location>
        <begin position="1"/>
        <end position="22"/>
    </location>
</feature>
<proteinExistence type="predicted"/>
<organism evidence="2 3">
    <name type="scientific">Brevundimonas staleyi</name>
    <dbReference type="NCBI Taxonomy" id="74326"/>
    <lineage>
        <taxon>Bacteria</taxon>
        <taxon>Pseudomonadati</taxon>
        <taxon>Pseudomonadota</taxon>
        <taxon>Alphaproteobacteria</taxon>
        <taxon>Caulobacterales</taxon>
        <taxon>Caulobacteraceae</taxon>
        <taxon>Brevundimonas</taxon>
    </lineage>
</organism>
<evidence type="ECO:0000256" key="1">
    <source>
        <dbReference type="SAM" id="SignalP"/>
    </source>
</evidence>
<comment type="caution">
    <text evidence="2">The sequence shown here is derived from an EMBL/GenBank/DDBJ whole genome shotgun (WGS) entry which is preliminary data.</text>
</comment>
<feature type="chain" id="PRO_5045770984" description="DUF3617 family protein" evidence="1">
    <location>
        <begin position="23"/>
        <end position="144"/>
    </location>
</feature>
<protein>
    <recommendedName>
        <fullName evidence="4">DUF3617 family protein</fullName>
    </recommendedName>
</protein>
<reference evidence="3" key="1">
    <citation type="journal article" date="2019" name="Int. J. Syst. Evol. Microbiol.">
        <title>The Global Catalogue of Microorganisms (GCM) 10K type strain sequencing project: providing services to taxonomists for standard genome sequencing and annotation.</title>
        <authorList>
            <consortium name="The Broad Institute Genomics Platform"/>
            <consortium name="The Broad Institute Genome Sequencing Center for Infectious Disease"/>
            <person name="Wu L."/>
            <person name="Ma J."/>
        </authorList>
    </citation>
    <scope>NUCLEOTIDE SEQUENCE [LARGE SCALE GENOMIC DNA]</scope>
    <source>
        <strain evidence="3">JCM 12125</strain>
    </source>
</reference>
<keyword evidence="1" id="KW-0732">Signal</keyword>
<dbReference type="RefSeq" id="WP_374036900.1">
    <property type="nucleotide sequence ID" value="NZ_CP169082.1"/>
</dbReference>
<evidence type="ECO:0008006" key="4">
    <source>
        <dbReference type="Google" id="ProtNLM"/>
    </source>
</evidence>
<gene>
    <name evidence="2" type="ORF">ACFPIE_18250</name>
</gene>
<accession>A0ABW0FZX5</accession>
<name>A0ABW0FZX5_9CAUL</name>
<evidence type="ECO:0000313" key="3">
    <source>
        <dbReference type="Proteomes" id="UP001596152"/>
    </source>
</evidence>
<dbReference type="EMBL" id="JBHSLF010000054">
    <property type="protein sequence ID" value="MFC5345863.1"/>
    <property type="molecule type" value="Genomic_DNA"/>
</dbReference>
<dbReference type="Proteomes" id="UP001596152">
    <property type="component" value="Unassembled WGS sequence"/>
</dbReference>
<evidence type="ECO:0000313" key="2">
    <source>
        <dbReference type="EMBL" id="MFC5345863.1"/>
    </source>
</evidence>
<sequence length="144" mass="15381">MRRMGIAALVVLGLALPDSLCAQSSLPLTTREVAGQWLLRVTSSQRSVPGLTVNDWSQARSGLAFQVLERNGVLSCAVHAKPAQCKIDDGELVVTTLQSGATMVFTLSDRAGPAFAGSVRLRSGLLSFRSILVGTVLMSRRRLD</sequence>